<feature type="domain" description="Aromatic amino acid beta-eliminating lyase/threonine aldolase" evidence="4">
    <location>
        <begin position="55"/>
        <end position="286"/>
    </location>
</feature>
<dbReference type="Pfam" id="PF01212">
    <property type="entry name" value="Beta_elim_lyase"/>
    <property type="match status" value="1"/>
</dbReference>
<proteinExistence type="inferred from homology"/>
<evidence type="ECO:0000256" key="2">
    <source>
        <dbReference type="ARBA" id="ARBA00006966"/>
    </source>
</evidence>
<dbReference type="GO" id="GO:0005829">
    <property type="term" value="C:cytosol"/>
    <property type="evidence" value="ECO:0007669"/>
    <property type="project" value="TreeGrafter"/>
</dbReference>
<keyword evidence="3" id="KW-0663">Pyridoxal phosphate</keyword>
<dbReference type="InterPro" id="IPR015421">
    <property type="entry name" value="PyrdxlP-dep_Trfase_major"/>
</dbReference>
<evidence type="ECO:0000313" key="5">
    <source>
        <dbReference type="EMBL" id="GMI05270.1"/>
    </source>
</evidence>
<dbReference type="InterPro" id="IPR015424">
    <property type="entry name" value="PyrdxlP-dep_Trfase"/>
</dbReference>
<keyword evidence="6" id="KW-1185">Reference proteome</keyword>
<dbReference type="GO" id="GO:0006545">
    <property type="term" value="P:glycine biosynthetic process"/>
    <property type="evidence" value="ECO:0007669"/>
    <property type="project" value="TreeGrafter"/>
</dbReference>
<dbReference type="Gene3D" id="3.40.640.10">
    <property type="entry name" value="Type I PLP-dependent aspartate aminotransferase-like (Major domain)"/>
    <property type="match status" value="1"/>
</dbReference>
<comment type="similarity">
    <text evidence="2">Belongs to the threonine aldolase family.</text>
</comment>
<evidence type="ECO:0000313" key="6">
    <source>
        <dbReference type="Proteomes" id="UP001165160"/>
    </source>
</evidence>
<evidence type="ECO:0000259" key="4">
    <source>
        <dbReference type="Pfam" id="PF01212"/>
    </source>
</evidence>
<evidence type="ECO:0000256" key="1">
    <source>
        <dbReference type="ARBA" id="ARBA00001933"/>
    </source>
</evidence>
<evidence type="ECO:0000256" key="3">
    <source>
        <dbReference type="ARBA" id="ARBA00022898"/>
    </source>
</evidence>
<name>A0A9W7C8Z5_9STRA</name>
<dbReference type="SUPFAM" id="SSF53383">
    <property type="entry name" value="PLP-dependent transferases"/>
    <property type="match status" value="1"/>
</dbReference>
<dbReference type="AlphaFoldDB" id="A0A9W7C8Z5"/>
<dbReference type="EMBL" id="BRXX01000328">
    <property type="protein sequence ID" value="GMI05270.1"/>
    <property type="molecule type" value="Genomic_DNA"/>
</dbReference>
<comment type="caution">
    <text evidence="5">The sequence shown here is derived from an EMBL/GenBank/DDBJ whole genome shotgun (WGS) entry which is preliminary data.</text>
</comment>
<reference evidence="6" key="1">
    <citation type="journal article" date="2023" name="Commun. Biol.">
        <title>Genome analysis of Parmales, the sister group of diatoms, reveals the evolutionary specialization of diatoms from phago-mixotrophs to photoautotrophs.</title>
        <authorList>
            <person name="Ban H."/>
            <person name="Sato S."/>
            <person name="Yoshikawa S."/>
            <person name="Yamada K."/>
            <person name="Nakamura Y."/>
            <person name="Ichinomiya M."/>
            <person name="Sato N."/>
            <person name="Blanc-Mathieu R."/>
            <person name="Endo H."/>
            <person name="Kuwata A."/>
            <person name="Ogata H."/>
        </authorList>
    </citation>
    <scope>NUCLEOTIDE SEQUENCE [LARGE SCALE GENOMIC DNA]</scope>
    <source>
        <strain evidence="6">NIES 3699</strain>
    </source>
</reference>
<dbReference type="GO" id="GO:0006567">
    <property type="term" value="P:L-threonine catabolic process"/>
    <property type="evidence" value="ECO:0007669"/>
    <property type="project" value="TreeGrafter"/>
</dbReference>
<dbReference type="PANTHER" id="PTHR48097">
    <property type="entry name" value="L-THREONINE ALDOLASE-RELATED"/>
    <property type="match status" value="1"/>
</dbReference>
<dbReference type="PANTHER" id="PTHR48097:SF9">
    <property type="entry name" value="L-THREONINE ALDOLASE"/>
    <property type="match status" value="1"/>
</dbReference>
<dbReference type="GO" id="GO:0008732">
    <property type="term" value="F:L-allo-threonine aldolase activity"/>
    <property type="evidence" value="ECO:0007669"/>
    <property type="project" value="TreeGrafter"/>
</dbReference>
<dbReference type="InterPro" id="IPR001597">
    <property type="entry name" value="ArAA_b-elim_lyase/Thr_aldolase"/>
</dbReference>
<gene>
    <name evidence="5" type="ORF">TrVE_jg3831</name>
</gene>
<sequence>MHLQMPNQYPPPPLHDLINNLSLDLTYLSLPPSTPSDYYGDFPSTPSTSYLRLFESHLSLTFKASDCVFMPSGVLAQSIIVMAKCQDSNSTFLCHKSSHLLLHEKASYSHLLKKKPIVIDTSSPLTYSTVLSSLNSSPSIKLLILEHPHRELGGTLTSFSDLLKIQSLCKERDVWFHIDGARIWEASGAENGEYTLRDLKGVCDSMYVSFYKGLGGITGAALLGGEEVCEEARVWLRRFGGNLYTLSPYVVSCWAGFKRNVEDADFTFVDKANKMKSVHAALKADQEVSEVLQFRTETVEICFCHGIINGTREKCEEAERKVFEKTGVHVFSRLRGEWEGGRKMYFEWNMGNVNGRIGDEVYLENWQLFAREMKALKEKK</sequence>
<accession>A0A9W7C8Z5</accession>
<organism evidence="5 6">
    <name type="scientific">Triparma verrucosa</name>
    <dbReference type="NCBI Taxonomy" id="1606542"/>
    <lineage>
        <taxon>Eukaryota</taxon>
        <taxon>Sar</taxon>
        <taxon>Stramenopiles</taxon>
        <taxon>Ochrophyta</taxon>
        <taxon>Bolidophyceae</taxon>
        <taxon>Parmales</taxon>
        <taxon>Triparmaceae</taxon>
        <taxon>Triparma</taxon>
    </lineage>
</organism>
<protein>
    <recommendedName>
        <fullName evidence="4">Aromatic amino acid beta-eliminating lyase/threonine aldolase domain-containing protein</fullName>
    </recommendedName>
</protein>
<dbReference type="Proteomes" id="UP001165160">
    <property type="component" value="Unassembled WGS sequence"/>
</dbReference>
<comment type="cofactor">
    <cofactor evidence="1">
        <name>pyridoxal 5'-phosphate</name>
        <dbReference type="ChEBI" id="CHEBI:597326"/>
    </cofactor>
</comment>